<dbReference type="GO" id="GO:0042773">
    <property type="term" value="P:ATP synthesis coupled electron transport"/>
    <property type="evidence" value="ECO:0007669"/>
    <property type="project" value="InterPro"/>
</dbReference>
<keyword evidence="4 7" id="KW-0812">Transmembrane</keyword>
<evidence type="ECO:0000313" key="10">
    <source>
        <dbReference type="EMBL" id="XDO98477.1"/>
    </source>
</evidence>
<feature type="transmembrane region" description="Helical" evidence="8">
    <location>
        <begin position="71"/>
        <end position="98"/>
    </location>
</feature>
<evidence type="ECO:0000256" key="3">
    <source>
        <dbReference type="ARBA" id="ARBA00022475"/>
    </source>
</evidence>
<keyword evidence="6 8" id="KW-0472">Membrane</keyword>
<comment type="subcellular location">
    <subcellularLocation>
        <location evidence="1">Cell membrane</location>
        <topology evidence="1">Multi-pass membrane protein</topology>
    </subcellularLocation>
    <subcellularLocation>
        <location evidence="7">Membrane</location>
        <topology evidence="7">Multi-pass membrane protein</topology>
    </subcellularLocation>
</comment>
<feature type="domain" description="NADH:quinone oxidoreductase/Mrp antiporter transmembrane" evidence="9">
    <location>
        <begin position="130"/>
        <end position="425"/>
    </location>
</feature>
<feature type="transmembrane region" description="Helical" evidence="8">
    <location>
        <begin position="282"/>
        <end position="300"/>
    </location>
</feature>
<dbReference type="InterPro" id="IPR001750">
    <property type="entry name" value="ND/Mrp_TM"/>
</dbReference>
<evidence type="ECO:0000256" key="1">
    <source>
        <dbReference type="ARBA" id="ARBA00004651"/>
    </source>
</evidence>
<dbReference type="PRINTS" id="PR01437">
    <property type="entry name" value="NUOXDRDTASE4"/>
</dbReference>
<evidence type="ECO:0000256" key="7">
    <source>
        <dbReference type="RuleBase" id="RU000320"/>
    </source>
</evidence>
<feature type="transmembrane region" description="Helical" evidence="8">
    <location>
        <begin position="411"/>
        <end position="434"/>
    </location>
</feature>
<dbReference type="GO" id="GO:0008137">
    <property type="term" value="F:NADH dehydrogenase (ubiquinone) activity"/>
    <property type="evidence" value="ECO:0007669"/>
    <property type="project" value="InterPro"/>
</dbReference>
<feature type="transmembrane region" description="Helical" evidence="8">
    <location>
        <begin position="31"/>
        <end position="51"/>
    </location>
</feature>
<comment type="similarity">
    <text evidence="2">Belongs to the CPA3 antiporters (TC 2.A.63) subunit D family.</text>
</comment>
<feature type="transmembrane region" description="Helical" evidence="8">
    <location>
        <begin position="332"/>
        <end position="355"/>
    </location>
</feature>
<reference evidence="10" key="1">
    <citation type="submission" date="2024-06" db="EMBL/GenBank/DDBJ databases">
        <title>Caulobacter inopinatus, sp. nov.</title>
        <authorList>
            <person name="Donachie S.P."/>
        </authorList>
    </citation>
    <scope>NUCLEOTIDE SEQUENCE</scope>
    <source>
        <strain evidence="10">73W</strain>
    </source>
</reference>
<feature type="transmembrane region" description="Helical" evidence="8">
    <location>
        <begin position="165"/>
        <end position="186"/>
    </location>
</feature>
<feature type="transmembrane region" description="Helical" evidence="8">
    <location>
        <begin position="6"/>
        <end position="24"/>
    </location>
</feature>
<dbReference type="PANTHER" id="PTHR42703:SF1">
    <property type="entry name" value="NA(+)_H(+) ANTIPORTER SUBUNIT D1"/>
    <property type="match status" value="1"/>
</dbReference>
<evidence type="ECO:0000259" key="9">
    <source>
        <dbReference type="Pfam" id="PF00361"/>
    </source>
</evidence>
<sequence>MGDGLLLLAPILTPFVGAAIALLVRQRPAAATTVGLSTSLVLALASSGLFWRAMEGVQTPLLVFGDWPRGFGISISAALPGAALVLVTALIALASAVYALSDIGPRRRRAGYDALMLAMIGAVNGAFLTDDLFNLYVWFELALLAALGLLTLDRRAAQIDGAIRYAAFAMLAATFILIGVGMIYGLTGTLDIKTASAALASRPPSLASATAAALLLGGLLLKSGLAPFHLWLPASYHTAPITVAAVFAGLLTKMGFYALVVVFAGVFGVGSNGLGAAQLTPLFAWVAAGTMVICVAGALAQTDMRRLLAYHVIAQVGYMMAGLSLAEREGVAAAVFYMIHSIIVQANLFLGAGLIRRACGSWDLTRTGGMMRKEPLFALLFAVPVLSLAGIPPFSGFWAKVIVIRESLDAGMAWLGFTAILAGLLTIVSMSIFWSDACWRQSRTPLRPVPKSGLVAMAMLSAATVAIGLAPQALWTVAQLSARALGSGS</sequence>
<protein>
    <submittedName>
        <fullName evidence="10">Proton-conducting transporter membrane subunit</fullName>
    </submittedName>
</protein>
<evidence type="ECO:0000256" key="5">
    <source>
        <dbReference type="ARBA" id="ARBA00022989"/>
    </source>
</evidence>
<keyword evidence="5 8" id="KW-1133">Transmembrane helix</keyword>
<dbReference type="PANTHER" id="PTHR42703">
    <property type="entry name" value="NADH DEHYDROGENASE"/>
    <property type="match status" value="1"/>
</dbReference>
<feature type="transmembrane region" description="Helical" evidence="8">
    <location>
        <begin position="307"/>
        <end position="326"/>
    </location>
</feature>
<evidence type="ECO:0000256" key="2">
    <source>
        <dbReference type="ARBA" id="ARBA00005346"/>
    </source>
</evidence>
<gene>
    <name evidence="10" type="ORF">ABOZ73_08700</name>
</gene>
<evidence type="ECO:0000256" key="4">
    <source>
        <dbReference type="ARBA" id="ARBA00022692"/>
    </source>
</evidence>
<dbReference type="Pfam" id="PF00361">
    <property type="entry name" value="Proton_antipo_M"/>
    <property type="match status" value="1"/>
</dbReference>
<proteinExistence type="inferred from homology"/>
<feature type="transmembrane region" description="Helical" evidence="8">
    <location>
        <begin position="244"/>
        <end position="270"/>
    </location>
</feature>
<organism evidence="10">
    <name type="scientific">Caulobacter sp. 73W</name>
    <dbReference type="NCBI Taxonomy" id="3161137"/>
    <lineage>
        <taxon>Bacteria</taxon>
        <taxon>Pseudomonadati</taxon>
        <taxon>Pseudomonadota</taxon>
        <taxon>Alphaproteobacteria</taxon>
        <taxon>Caulobacterales</taxon>
        <taxon>Caulobacteraceae</taxon>
        <taxon>Caulobacter</taxon>
    </lineage>
</organism>
<accession>A0AB39KWV2</accession>
<dbReference type="GO" id="GO:0005886">
    <property type="term" value="C:plasma membrane"/>
    <property type="evidence" value="ECO:0007669"/>
    <property type="project" value="UniProtKB-SubCell"/>
</dbReference>
<dbReference type="InterPro" id="IPR050586">
    <property type="entry name" value="CPA3_Na-H_Antiporter_D"/>
</dbReference>
<dbReference type="RefSeq" id="WP_369062352.1">
    <property type="nucleotide sequence ID" value="NZ_CP158375.1"/>
</dbReference>
<evidence type="ECO:0000256" key="8">
    <source>
        <dbReference type="SAM" id="Phobius"/>
    </source>
</evidence>
<dbReference type="EMBL" id="CP158375">
    <property type="protein sequence ID" value="XDO98477.1"/>
    <property type="molecule type" value="Genomic_DNA"/>
</dbReference>
<feature type="transmembrane region" description="Helical" evidence="8">
    <location>
        <begin position="454"/>
        <end position="475"/>
    </location>
</feature>
<keyword evidence="3" id="KW-1003">Cell membrane</keyword>
<dbReference type="InterPro" id="IPR003918">
    <property type="entry name" value="NADH_UbQ_OxRdtase"/>
</dbReference>
<evidence type="ECO:0000256" key="6">
    <source>
        <dbReference type="ARBA" id="ARBA00023136"/>
    </source>
</evidence>
<dbReference type="AlphaFoldDB" id="A0AB39KWV2"/>
<feature type="transmembrane region" description="Helical" evidence="8">
    <location>
        <begin position="206"/>
        <end position="232"/>
    </location>
</feature>
<name>A0AB39KWV2_9CAUL</name>
<feature type="transmembrane region" description="Helical" evidence="8">
    <location>
        <begin position="110"/>
        <end position="129"/>
    </location>
</feature>
<feature type="transmembrane region" description="Helical" evidence="8">
    <location>
        <begin position="376"/>
        <end position="399"/>
    </location>
</feature>
<feature type="transmembrane region" description="Helical" evidence="8">
    <location>
        <begin position="135"/>
        <end position="153"/>
    </location>
</feature>